<accession>A0A370G8D4</accession>
<name>A0A370G8D4_9COXI</name>
<organism evidence="1 2">
    <name type="scientific">Aquicella lusitana</name>
    <dbReference type="NCBI Taxonomy" id="254246"/>
    <lineage>
        <taxon>Bacteria</taxon>
        <taxon>Pseudomonadati</taxon>
        <taxon>Pseudomonadota</taxon>
        <taxon>Gammaproteobacteria</taxon>
        <taxon>Legionellales</taxon>
        <taxon>Coxiellaceae</taxon>
        <taxon>Aquicella</taxon>
    </lineage>
</organism>
<dbReference type="Proteomes" id="UP000254720">
    <property type="component" value="Unassembled WGS sequence"/>
</dbReference>
<reference evidence="1 2" key="1">
    <citation type="submission" date="2018-07" db="EMBL/GenBank/DDBJ databases">
        <title>Genomic Encyclopedia of Type Strains, Phase IV (KMG-IV): sequencing the most valuable type-strain genomes for metagenomic binning, comparative biology and taxonomic classification.</title>
        <authorList>
            <person name="Goeker M."/>
        </authorList>
    </citation>
    <scope>NUCLEOTIDE SEQUENCE [LARGE SCALE GENOMIC DNA]</scope>
    <source>
        <strain evidence="1 2">DSM 16500</strain>
    </source>
</reference>
<evidence type="ECO:0000313" key="2">
    <source>
        <dbReference type="Proteomes" id="UP000254720"/>
    </source>
</evidence>
<comment type="caution">
    <text evidence="1">The sequence shown here is derived from an EMBL/GenBank/DDBJ whole genome shotgun (WGS) entry which is preliminary data.</text>
</comment>
<dbReference type="EMBL" id="QQAX01000024">
    <property type="protein sequence ID" value="RDI40058.1"/>
    <property type="molecule type" value="Genomic_DNA"/>
</dbReference>
<dbReference type="AlphaFoldDB" id="A0A370G8D4"/>
<dbReference type="RefSeq" id="WP_114835123.1">
    <property type="nucleotide sequence ID" value="NZ_LR699114.1"/>
</dbReference>
<dbReference type="OrthoDB" id="5636844at2"/>
<sequence>MTANRTVTFPLFDLPEEVRVTEIYPHYLPKELCFFAQISRQAEKETAFLRLLHTVVFAMPESYKQKDETRLAAIAILKRHPGLLFKEGIVTDHFGRKIKASPYQLFLGAGDSWALKQVHEAIIPKIKDGEVQAQAQFQAQFPNCSWPFDPKMGEEALYDDRNKAQIAQVLAQLKTIVEKITADPCTNGQSTLDETTKAVAGLCQIFAPKKGEIIKTGLHFPLAIMKEIYKVYDDQFTPWSVDQLSFFSCAVIGAAEAALTAVDGQCCKHGLNQLDMNKGPDRRDGLFCCHPKGIPQALAPINDKLGHTMFVDPYSGYSCVLSSEPGTFDWYYKNGRVARALSVVRVEVAAWIEQLMENKSGRLRELLCSHASMRQHSVLMTMLNQ</sequence>
<evidence type="ECO:0000313" key="1">
    <source>
        <dbReference type="EMBL" id="RDI40058.1"/>
    </source>
</evidence>
<keyword evidence="2" id="KW-1185">Reference proteome</keyword>
<proteinExistence type="predicted"/>
<gene>
    <name evidence="1" type="ORF">C8D86_1248</name>
</gene>
<protein>
    <submittedName>
        <fullName evidence="1">Uncharacterized protein</fullName>
    </submittedName>
</protein>